<dbReference type="InterPro" id="IPR021445">
    <property type="entry name" value="DUF3095"/>
</dbReference>
<accession>A0A1I1DFJ5</accession>
<dbReference type="OrthoDB" id="5342145at2"/>
<evidence type="ECO:0008006" key="3">
    <source>
        <dbReference type="Google" id="ProtNLM"/>
    </source>
</evidence>
<evidence type="ECO:0000313" key="1">
    <source>
        <dbReference type="EMBL" id="SFB73132.1"/>
    </source>
</evidence>
<proteinExistence type="predicted"/>
<dbReference type="Pfam" id="PF11294">
    <property type="entry name" value="DUF3095"/>
    <property type="match status" value="1"/>
</dbReference>
<reference evidence="2" key="1">
    <citation type="submission" date="2016-10" db="EMBL/GenBank/DDBJ databases">
        <authorList>
            <person name="Varghese N."/>
            <person name="Submissions S."/>
        </authorList>
    </citation>
    <scope>NUCLEOTIDE SEQUENCE [LARGE SCALE GENOMIC DNA]</scope>
    <source>
        <strain evidence="2">DSM 24499</strain>
    </source>
</reference>
<dbReference type="RefSeq" id="WP_092539631.1">
    <property type="nucleotide sequence ID" value="NZ_FOKV01000001.1"/>
</dbReference>
<evidence type="ECO:0000313" key="2">
    <source>
        <dbReference type="Proteomes" id="UP000199438"/>
    </source>
</evidence>
<gene>
    <name evidence="1" type="ORF">SAMN04487907_101307</name>
</gene>
<dbReference type="AlphaFoldDB" id="A0A1I1DFJ5"/>
<dbReference type="Proteomes" id="UP000199438">
    <property type="component" value="Unassembled WGS sequence"/>
</dbReference>
<keyword evidence="2" id="KW-1185">Reference proteome</keyword>
<sequence length="382" mass="42893">MANIDTNFYENLTAWDIPVSKLVGDIGHFKNVPENWHIVAADIKNSTEAIAKGQHNSVNLIATGAVIAMINIAYKAKINIPFFFGGDGAIALVPQEILEETLSALQKHKRNTLKNFKLELKTGSFPVKKIYQENIQLKIAKLEVNEDLNIPVVLGDALHYAEDLIKNTLPEQEPVPDEKPIDLEGMECKWDKIKPPKNGQEVVSLIVISKNDTKSYKIFAEVLKAIDDIYGSPSHRKPITVRRLKLKANLRKINSEMKAKLGKFNLPYLVKSWLTGKYGKHIWLKKENGKNYLKKLVALTDTLTIDGRINTVISGTPQQREALIGYLENLENSGKIAYGIHVSQESIMSCYVRDISTHEHIHFVDGGNGGYTKAAKRLKKKF</sequence>
<protein>
    <recommendedName>
        <fullName evidence="3">DUF3095 domain-containing protein</fullName>
    </recommendedName>
</protein>
<dbReference type="STRING" id="1334022.SAMN04487907_101307"/>
<organism evidence="1 2">
    <name type="scientific">Zunongwangia mangrovi</name>
    <dbReference type="NCBI Taxonomy" id="1334022"/>
    <lineage>
        <taxon>Bacteria</taxon>
        <taxon>Pseudomonadati</taxon>
        <taxon>Bacteroidota</taxon>
        <taxon>Flavobacteriia</taxon>
        <taxon>Flavobacteriales</taxon>
        <taxon>Flavobacteriaceae</taxon>
        <taxon>Zunongwangia</taxon>
    </lineage>
</organism>
<name>A0A1I1DFJ5_9FLAO</name>
<dbReference type="EMBL" id="FOKV01000001">
    <property type="protein sequence ID" value="SFB73132.1"/>
    <property type="molecule type" value="Genomic_DNA"/>
</dbReference>